<organism evidence="1 2">
    <name type="scientific">Candidatus Harrisonbacteria bacterium RIFCSPLOWO2_01_FULL_44_18</name>
    <dbReference type="NCBI Taxonomy" id="1798407"/>
    <lineage>
        <taxon>Bacteria</taxon>
        <taxon>Candidatus Harrisoniibacteriota</taxon>
    </lineage>
</organism>
<dbReference type="EMBL" id="MHJJ01000005">
    <property type="protein sequence ID" value="OGY66024.1"/>
    <property type="molecule type" value="Genomic_DNA"/>
</dbReference>
<accession>A0A1G1ZN78</accession>
<sequence length="133" mass="16019">MIPETNNWFRESIIDMAFPKNDKTFYWTNHVKGKMMFYRLSAQKIRQVFNDPKREEEGIAPKTFAAMRRNDTKKRKEEIWVMYCRLLPASEKFKVKSSKVILISAWRYPGISKRGKQIPIPEEILNEIKKEWF</sequence>
<name>A0A1G1ZN78_9BACT</name>
<dbReference type="Proteomes" id="UP000177942">
    <property type="component" value="Unassembled WGS sequence"/>
</dbReference>
<dbReference type="AlphaFoldDB" id="A0A1G1ZN78"/>
<proteinExistence type="predicted"/>
<reference evidence="1 2" key="1">
    <citation type="journal article" date="2016" name="Nat. Commun.">
        <title>Thousands of microbial genomes shed light on interconnected biogeochemical processes in an aquifer system.</title>
        <authorList>
            <person name="Anantharaman K."/>
            <person name="Brown C.T."/>
            <person name="Hug L.A."/>
            <person name="Sharon I."/>
            <person name="Castelle C.J."/>
            <person name="Probst A.J."/>
            <person name="Thomas B.C."/>
            <person name="Singh A."/>
            <person name="Wilkins M.J."/>
            <person name="Karaoz U."/>
            <person name="Brodie E.L."/>
            <person name="Williams K.H."/>
            <person name="Hubbard S.S."/>
            <person name="Banfield J.F."/>
        </authorList>
    </citation>
    <scope>NUCLEOTIDE SEQUENCE [LARGE SCALE GENOMIC DNA]</scope>
</reference>
<dbReference type="STRING" id="1798407.A3A16_01410"/>
<gene>
    <name evidence="1" type="ORF">A3A16_01410</name>
</gene>
<protein>
    <submittedName>
        <fullName evidence="1">Uncharacterized protein</fullName>
    </submittedName>
</protein>
<evidence type="ECO:0000313" key="2">
    <source>
        <dbReference type="Proteomes" id="UP000177942"/>
    </source>
</evidence>
<comment type="caution">
    <text evidence="1">The sequence shown here is derived from an EMBL/GenBank/DDBJ whole genome shotgun (WGS) entry which is preliminary data.</text>
</comment>
<evidence type="ECO:0000313" key="1">
    <source>
        <dbReference type="EMBL" id="OGY66024.1"/>
    </source>
</evidence>